<reference evidence="1" key="1">
    <citation type="submission" date="2009-10" db="EMBL/GenBank/DDBJ databases">
        <title>Complete sequence of Bacillus selenitireducens MLS10.</title>
        <authorList>
            <consortium name="US DOE Joint Genome Institute"/>
            <person name="Lucas S."/>
            <person name="Copeland A."/>
            <person name="Lapidus A."/>
            <person name="Glavina del Rio T."/>
            <person name="Dalin E."/>
            <person name="Tice H."/>
            <person name="Bruce D."/>
            <person name="Goodwin L."/>
            <person name="Pitluck S."/>
            <person name="Sims D."/>
            <person name="Brettin T."/>
            <person name="Detter J.C."/>
            <person name="Han C."/>
            <person name="Larimer F."/>
            <person name="Land M."/>
            <person name="Hauser L."/>
            <person name="Kyrpides N."/>
            <person name="Ovchinnikova G."/>
            <person name="Stolz J."/>
        </authorList>
    </citation>
    <scope>NUCLEOTIDE SEQUENCE [LARGE SCALE GENOMIC DNA]</scope>
    <source>
        <strain evidence="1">MLS10</strain>
    </source>
</reference>
<proteinExistence type="predicted"/>
<accession>D6XT92</accession>
<dbReference type="KEGG" id="bse:Bsel_1516"/>
<dbReference type="EMBL" id="CP001791">
    <property type="protein sequence ID" value="ADH99028.1"/>
    <property type="molecule type" value="Genomic_DNA"/>
</dbReference>
<dbReference type="OrthoDB" id="2878509at2"/>
<dbReference type="STRING" id="439292.Bsel_1516"/>
<name>D6XT92_BACIE</name>
<evidence type="ECO:0000313" key="2">
    <source>
        <dbReference type="Proteomes" id="UP000000271"/>
    </source>
</evidence>
<dbReference type="AlphaFoldDB" id="D6XT92"/>
<dbReference type="HOGENOM" id="CLU_1092621_0_0_9"/>
<organism evidence="1 2">
    <name type="scientific">Bacillus selenitireducens (strain ATCC 700615 / DSM 15326 / MLS10)</name>
    <dbReference type="NCBI Taxonomy" id="439292"/>
    <lineage>
        <taxon>Bacteria</taxon>
        <taxon>Bacillati</taxon>
        <taxon>Bacillota</taxon>
        <taxon>Bacilli</taxon>
        <taxon>Bacillales</taxon>
        <taxon>Bacillaceae</taxon>
        <taxon>Salisediminibacterium</taxon>
    </lineage>
</organism>
<gene>
    <name evidence="1" type="ordered locus">Bsel_1516</name>
</gene>
<sequence length="254" mass="29666">MKQNGSEDIHSETVIAWGRFEITDSTIRSFYKENGLPDDNAILESEKERWKTILIEAGIFSFVKKRLDRLFRELFDMTAHPATGEQKNEQPGPSVDSFLDRWLIRPHAGTYKARFQQATPQEQIHMRKRALNELRLHTHHPGAARTLYQLYVFHEAIDEGVAHWYRHTMTNQKFTTEELQFLGFLADLVPETAVKLILQTIDIQAEVQKPHTRSTIPPLLKRLFQCVDEEEADRLIAVYKSRFAHRKSMLELIL</sequence>
<dbReference type="Proteomes" id="UP000000271">
    <property type="component" value="Chromosome"/>
</dbReference>
<protein>
    <submittedName>
        <fullName evidence="1">Uncharacterized protein</fullName>
    </submittedName>
</protein>
<dbReference type="RefSeq" id="WP_013172452.1">
    <property type="nucleotide sequence ID" value="NC_014219.1"/>
</dbReference>
<keyword evidence="2" id="KW-1185">Reference proteome</keyword>
<evidence type="ECO:0000313" key="1">
    <source>
        <dbReference type="EMBL" id="ADH99028.1"/>
    </source>
</evidence>